<dbReference type="PANTHER" id="PTHR39069:SF8">
    <property type="entry name" value="FI17111P1"/>
    <property type="match status" value="1"/>
</dbReference>
<proteinExistence type="predicted"/>
<dbReference type="InParanoid" id="A0A6L2Q2M1"/>
<dbReference type="InterPro" id="IPR006149">
    <property type="entry name" value="EB_dom"/>
</dbReference>
<sequence>MYSSTPAAIGSPCTADDRCNTFIPNGVCRDGACACADGYVAHPTSTTSCLPVAINLNDNCEEEIQCTEAFGQNALCSQQTCICKPDNHFVTPKQCIPNKGKMCCLKSRTGKEIGCTNPEDPFWLYIRYSRRTHRGLQS</sequence>
<comment type="caution">
    <text evidence="2">The sequence shown here is derived from an EMBL/GenBank/DDBJ whole genome shotgun (WGS) entry which is preliminary data.</text>
</comment>
<dbReference type="EMBL" id="BLKM01000860">
    <property type="protein sequence ID" value="GFG39069.1"/>
    <property type="molecule type" value="Genomic_DNA"/>
</dbReference>
<dbReference type="AlphaFoldDB" id="A0A6L2Q2M1"/>
<reference evidence="3" key="1">
    <citation type="submission" date="2020-01" db="EMBL/GenBank/DDBJ databases">
        <title>Draft genome sequence of the Termite Coptotermes fromosanus.</title>
        <authorList>
            <person name="Itakura S."/>
            <person name="Yosikawa Y."/>
            <person name="Umezawa K."/>
        </authorList>
    </citation>
    <scope>NUCLEOTIDE SEQUENCE [LARGE SCALE GENOMIC DNA]</scope>
</reference>
<organism evidence="2 3">
    <name type="scientific">Coptotermes formosanus</name>
    <name type="common">Formosan subterranean termite</name>
    <dbReference type="NCBI Taxonomy" id="36987"/>
    <lineage>
        <taxon>Eukaryota</taxon>
        <taxon>Metazoa</taxon>
        <taxon>Ecdysozoa</taxon>
        <taxon>Arthropoda</taxon>
        <taxon>Hexapoda</taxon>
        <taxon>Insecta</taxon>
        <taxon>Pterygota</taxon>
        <taxon>Neoptera</taxon>
        <taxon>Polyneoptera</taxon>
        <taxon>Dictyoptera</taxon>
        <taxon>Blattodea</taxon>
        <taxon>Blattoidea</taxon>
        <taxon>Termitoidae</taxon>
        <taxon>Rhinotermitidae</taxon>
        <taxon>Coptotermes</taxon>
    </lineage>
</organism>
<gene>
    <name evidence="2" type="ORF">Cfor_11992</name>
</gene>
<dbReference type="Pfam" id="PF01683">
    <property type="entry name" value="EB"/>
    <property type="match status" value="1"/>
</dbReference>
<feature type="domain" description="EB" evidence="1">
    <location>
        <begin position="7"/>
        <end position="42"/>
    </location>
</feature>
<name>A0A6L2Q2M1_COPFO</name>
<accession>A0A6L2Q2M1</accession>
<evidence type="ECO:0000259" key="1">
    <source>
        <dbReference type="Pfam" id="PF01683"/>
    </source>
</evidence>
<dbReference type="Proteomes" id="UP000502823">
    <property type="component" value="Unassembled WGS sequence"/>
</dbReference>
<keyword evidence="3" id="KW-1185">Reference proteome</keyword>
<dbReference type="PANTHER" id="PTHR39069">
    <property type="entry name" value="ECDYSONE-INDUCIBLE GENE E1, ISOFORM A"/>
    <property type="match status" value="1"/>
</dbReference>
<dbReference type="OrthoDB" id="5912242at2759"/>
<evidence type="ECO:0000313" key="2">
    <source>
        <dbReference type="EMBL" id="GFG39069.1"/>
    </source>
</evidence>
<evidence type="ECO:0000313" key="3">
    <source>
        <dbReference type="Proteomes" id="UP000502823"/>
    </source>
</evidence>
<protein>
    <recommendedName>
        <fullName evidence="1">EB domain-containing protein</fullName>
    </recommendedName>
</protein>